<evidence type="ECO:0000313" key="1">
    <source>
        <dbReference type="EMBL" id="PIR82395.1"/>
    </source>
</evidence>
<accession>A0A2H0U9F1</accession>
<dbReference type="Proteomes" id="UP000231379">
    <property type="component" value="Unassembled WGS sequence"/>
</dbReference>
<proteinExistence type="predicted"/>
<sequence length="217" mass="24200">MTRAWTIIIALLIVVVGGGIYFTSQVAEERNGVPEEPVAEEEWALFTNEVYGFEFRYPAQWRTASSTEFEPIFNAYSPLPAGSAETPPFIHHHNVTNVSVFPMGVPTEGLFASSQPVNFPVGFPIAPGSMMFTLADGTPFAAYLVPVSRPQSWGEAGFVWIRARIEGAETRCFSGEEELSMEECDPLGTDHRIEWYGDVSAQEWNELLTVVRDMELR</sequence>
<evidence type="ECO:0000313" key="2">
    <source>
        <dbReference type="Proteomes" id="UP000231379"/>
    </source>
</evidence>
<comment type="caution">
    <text evidence="1">The sequence shown here is derived from an EMBL/GenBank/DDBJ whole genome shotgun (WGS) entry which is preliminary data.</text>
</comment>
<gene>
    <name evidence="1" type="ORF">COU20_02635</name>
</gene>
<organism evidence="1 2">
    <name type="scientific">Candidatus Kaiserbacteria bacterium CG10_big_fil_rev_8_21_14_0_10_59_10</name>
    <dbReference type="NCBI Taxonomy" id="1974612"/>
    <lineage>
        <taxon>Bacteria</taxon>
        <taxon>Candidatus Kaiseribacteriota</taxon>
    </lineage>
</organism>
<dbReference type="EMBL" id="PFBM01000016">
    <property type="protein sequence ID" value="PIR82395.1"/>
    <property type="molecule type" value="Genomic_DNA"/>
</dbReference>
<name>A0A2H0U9F1_9BACT</name>
<dbReference type="AlphaFoldDB" id="A0A2H0U9F1"/>
<protein>
    <submittedName>
        <fullName evidence="1">Uncharacterized protein</fullName>
    </submittedName>
</protein>
<reference evidence="2" key="1">
    <citation type="submission" date="2017-09" db="EMBL/GenBank/DDBJ databases">
        <title>Depth-based differentiation of microbial function through sediment-hosted aquifers and enrichment of novel symbionts in the deep terrestrial subsurface.</title>
        <authorList>
            <person name="Probst A.J."/>
            <person name="Ladd B."/>
            <person name="Jarett J.K."/>
            <person name="Geller-Mcgrath D.E."/>
            <person name="Sieber C.M.K."/>
            <person name="Emerson J.B."/>
            <person name="Anantharaman K."/>
            <person name="Thomas B.C."/>
            <person name="Malmstrom R."/>
            <person name="Stieglmeier M."/>
            <person name="Klingl A."/>
            <person name="Woyke T."/>
            <person name="Ryan C.M."/>
            <person name="Banfield J.F."/>
        </authorList>
    </citation>
    <scope>NUCLEOTIDE SEQUENCE [LARGE SCALE GENOMIC DNA]</scope>
</reference>